<feature type="domain" description="A to I editase" evidence="1">
    <location>
        <begin position="49"/>
        <end position="365"/>
    </location>
</feature>
<dbReference type="GO" id="GO:0005730">
    <property type="term" value="C:nucleolus"/>
    <property type="evidence" value="ECO:0007669"/>
    <property type="project" value="TreeGrafter"/>
</dbReference>
<dbReference type="InterPro" id="IPR002466">
    <property type="entry name" value="A_deamin"/>
</dbReference>
<dbReference type="OrthoDB" id="10268011at2759"/>
<dbReference type="GO" id="GO:0003726">
    <property type="term" value="F:double-stranded RNA adenosine deaminase activity"/>
    <property type="evidence" value="ECO:0007669"/>
    <property type="project" value="TreeGrafter"/>
</dbReference>
<dbReference type="Proteomes" id="UP000076761">
    <property type="component" value="Unassembled WGS sequence"/>
</dbReference>
<dbReference type="STRING" id="1314782.A0A165TR78"/>
<dbReference type="Pfam" id="PF02137">
    <property type="entry name" value="A_deamin"/>
    <property type="match status" value="1"/>
</dbReference>
<evidence type="ECO:0000313" key="2">
    <source>
        <dbReference type="EMBL" id="KZT27056.1"/>
    </source>
</evidence>
<dbReference type="GO" id="GO:0005737">
    <property type="term" value="C:cytoplasm"/>
    <property type="evidence" value="ECO:0007669"/>
    <property type="project" value="TreeGrafter"/>
</dbReference>
<dbReference type="GO" id="GO:0006396">
    <property type="term" value="P:RNA processing"/>
    <property type="evidence" value="ECO:0007669"/>
    <property type="project" value="InterPro"/>
</dbReference>
<dbReference type="FunCoup" id="A0A165TR78">
    <property type="interactions" value="441"/>
</dbReference>
<organism evidence="2 3">
    <name type="scientific">Neolentinus lepideus HHB14362 ss-1</name>
    <dbReference type="NCBI Taxonomy" id="1314782"/>
    <lineage>
        <taxon>Eukaryota</taxon>
        <taxon>Fungi</taxon>
        <taxon>Dikarya</taxon>
        <taxon>Basidiomycota</taxon>
        <taxon>Agaricomycotina</taxon>
        <taxon>Agaricomycetes</taxon>
        <taxon>Gloeophyllales</taxon>
        <taxon>Gloeophyllaceae</taxon>
        <taxon>Neolentinus</taxon>
    </lineage>
</organism>
<dbReference type="GO" id="GO:0008251">
    <property type="term" value="F:tRNA-specific adenosine deaminase activity"/>
    <property type="evidence" value="ECO:0007669"/>
    <property type="project" value="TreeGrafter"/>
</dbReference>
<dbReference type="PANTHER" id="PTHR10910:SF62">
    <property type="entry name" value="AT07585P-RELATED"/>
    <property type="match status" value="1"/>
</dbReference>
<protein>
    <submittedName>
        <fullName evidence="2">Adenosine deaminase/editase</fullName>
    </submittedName>
</protein>
<proteinExistence type="predicted"/>
<reference evidence="2 3" key="1">
    <citation type="journal article" date="2016" name="Mol. Biol. Evol.">
        <title>Comparative Genomics of Early-Diverging Mushroom-Forming Fungi Provides Insights into the Origins of Lignocellulose Decay Capabilities.</title>
        <authorList>
            <person name="Nagy L.G."/>
            <person name="Riley R."/>
            <person name="Tritt A."/>
            <person name="Adam C."/>
            <person name="Daum C."/>
            <person name="Floudas D."/>
            <person name="Sun H."/>
            <person name="Yadav J.S."/>
            <person name="Pangilinan J."/>
            <person name="Larsson K.H."/>
            <person name="Matsuura K."/>
            <person name="Barry K."/>
            <person name="Labutti K."/>
            <person name="Kuo R."/>
            <person name="Ohm R.A."/>
            <person name="Bhattacharya S.S."/>
            <person name="Shirouzu T."/>
            <person name="Yoshinaga Y."/>
            <person name="Martin F.M."/>
            <person name="Grigoriev I.V."/>
            <person name="Hibbett D.S."/>
        </authorList>
    </citation>
    <scope>NUCLEOTIDE SEQUENCE [LARGE SCALE GENOMIC DNA]</scope>
    <source>
        <strain evidence="2 3">HHB14362 ss-1</strain>
    </source>
</reference>
<dbReference type="SMART" id="SM00552">
    <property type="entry name" value="ADEAMc"/>
    <property type="match status" value="1"/>
</dbReference>
<dbReference type="InParanoid" id="A0A165TR78"/>
<evidence type="ECO:0000313" key="3">
    <source>
        <dbReference type="Proteomes" id="UP000076761"/>
    </source>
</evidence>
<dbReference type="PANTHER" id="PTHR10910">
    <property type="entry name" value="EUKARYOTE SPECIFIC DSRNA BINDING PROTEIN"/>
    <property type="match status" value="1"/>
</dbReference>
<dbReference type="GO" id="GO:0006382">
    <property type="term" value="P:adenosine to inosine editing"/>
    <property type="evidence" value="ECO:0007669"/>
    <property type="project" value="TreeGrafter"/>
</dbReference>
<name>A0A165TR78_9AGAM</name>
<dbReference type="PROSITE" id="PS50141">
    <property type="entry name" value="A_DEAMIN_EDITASE"/>
    <property type="match status" value="1"/>
</dbReference>
<accession>A0A165TR78</accession>
<evidence type="ECO:0000259" key="1">
    <source>
        <dbReference type="PROSITE" id="PS50141"/>
    </source>
</evidence>
<sequence length="394" mass="42831">MTASTDDLTRQVHELYASLAFNPPARRFTILAAFILTAADTDAPPRIISLATGSKCLPASKLPESGDALHDSHAEVLARRGAIRWLLEEIERSAHSPSSWIIKASEGGKYTLREGVEVTMYVSTVPCGDASTRYLASFQDPAMAALKDSATWPSLPPNLAARGRDNYALQGVLRTKPGRADSPPTVCMSCSDKIARWNVLGVQGALLADLMQPVYITRVVIGEVPPEVQGWVKRDCERAFYGRIGMLGDMPGPYTLHRPSISFTATPFIHSRSSILSISDPVPTSCNESLTWTPSSREILISGLRRGVPPKYRAAPKFRPLLSKISLYTLYLQTRGALGLSPLSHPTYFSAKHAVGEYQAAKQVLQGKGAPFEGWVTSGEKWESFDSNGEVVSG</sequence>
<dbReference type="GO" id="GO:0003725">
    <property type="term" value="F:double-stranded RNA binding"/>
    <property type="evidence" value="ECO:0007669"/>
    <property type="project" value="TreeGrafter"/>
</dbReference>
<dbReference type="EMBL" id="KV425564">
    <property type="protein sequence ID" value="KZT27056.1"/>
    <property type="molecule type" value="Genomic_DNA"/>
</dbReference>
<keyword evidence="3" id="KW-1185">Reference proteome</keyword>
<gene>
    <name evidence="2" type="ORF">NEOLEDRAFT_1155398</name>
</gene>
<dbReference type="AlphaFoldDB" id="A0A165TR78"/>